<organism evidence="2 3">
    <name type="scientific">Phytophthora megakarya</name>
    <dbReference type="NCBI Taxonomy" id="4795"/>
    <lineage>
        <taxon>Eukaryota</taxon>
        <taxon>Sar</taxon>
        <taxon>Stramenopiles</taxon>
        <taxon>Oomycota</taxon>
        <taxon>Peronosporomycetes</taxon>
        <taxon>Peronosporales</taxon>
        <taxon>Peronosporaceae</taxon>
        <taxon>Phytophthora</taxon>
    </lineage>
</organism>
<keyword evidence="3" id="KW-1185">Reference proteome</keyword>
<protein>
    <submittedName>
        <fullName evidence="2">Uncharacterized protein</fullName>
    </submittedName>
</protein>
<evidence type="ECO:0000313" key="3">
    <source>
        <dbReference type="Proteomes" id="UP000198211"/>
    </source>
</evidence>
<dbReference type="OrthoDB" id="88640at2759"/>
<accession>A0A225X0W0</accession>
<dbReference type="AlphaFoldDB" id="A0A225X0W0"/>
<dbReference type="EMBL" id="NBNE01000072">
    <property type="protein sequence ID" value="OWZ23322.1"/>
    <property type="molecule type" value="Genomic_DNA"/>
</dbReference>
<reference evidence="3" key="1">
    <citation type="submission" date="2017-03" db="EMBL/GenBank/DDBJ databases">
        <title>Phytopthora megakarya and P. palmivora, two closely related causual agents of cacao black pod achieved similar genome size and gene model numbers by different mechanisms.</title>
        <authorList>
            <person name="Ali S."/>
            <person name="Shao J."/>
            <person name="Larry D.J."/>
            <person name="Kronmiller B."/>
            <person name="Shen D."/>
            <person name="Strem M.D."/>
            <person name="Melnick R.L."/>
            <person name="Guiltinan M.J."/>
            <person name="Tyler B.M."/>
            <person name="Meinhardt L.W."/>
            <person name="Bailey B.A."/>
        </authorList>
    </citation>
    <scope>NUCLEOTIDE SEQUENCE [LARGE SCALE GENOMIC DNA]</scope>
    <source>
        <strain evidence="3">zdho120</strain>
    </source>
</reference>
<proteinExistence type="predicted"/>
<evidence type="ECO:0000313" key="2">
    <source>
        <dbReference type="EMBL" id="OWZ23322.1"/>
    </source>
</evidence>
<gene>
    <name evidence="2" type="ORF">PHMEG_0001830</name>
</gene>
<comment type="caution">
    <text evidence="2">The sequence shown here is derived from an EMBL/GenBank/DDBJ whole genome shotgun (WGS) entry which is preliminary data.</text>
</comment>
<dbReference type="Proteomes" id="UP000198211">
    <property type="component" value="Unassembled WGS sequence"/>
</dbReference>
<sequence length="186" mass="20911">MATPGALPQLDVFFEGGHHITWVNPTNYVCRSFNCPNMPKARFVGWADLPLHKVAAFYETPDCTYRDGYFTFNTGSVRSQVTGMHVFEGSKRIRSMMLGRNEVSLLEEKLTATSISQSCDLIENWEPFDSTIFNANETQTNATYEFQWKNNKYSGPSSNWGDILPDTPQKSGNTLVGNFDDEDAGI</sequence>
<feature type="region of interest" description="Disordered" evidence="1">
    <location>
        <begin position="167"/>
        <end position="186"/>
    </location>
</feature>
<name>A0A225X0W0_9STRA</name>
<evidence type="ECO:0000256" key="1">
    <source>
        <dbReference type="SAM" id="MobiDB-lite"/>
    </source>
</evidence>